<organism evidence="4 5">
    <name type="scientific">Petromyzon marinus</name>
    <name type="common">Sea lamprey</name>
    <dbReference type="NCBI Taxonomy" id="7757"/>
    <lineage>
        <taxon>Eukaryota</taxon>
        <taxon>Metazoa</taxon>
        <taxon>Chordata</taxon>
        <taxon>Craniata</taxon>
        <taxon>Vertebrata</taxon>
        <taxon>Cyclostomata</taxon>
        <taxon>Hyperoartia</taxon>
        <taxon>Petromyzontiformes</taxon>
        <taxon>Petromyzontidae</taxon>
        <taxon>Petromyzon</taxon>
    </lineage>
</organism>
<dbReference type="AlphaFoldDB" id="A0AAJ7WTT7"/>
<evidence type="ECO:0000256" key="1">
    <source>
        <dbReference type="SAM" id="MobiDB-lite"/>
    </source>
</evidence>
<feature type="domain" description="VWFA" evidence="2">
    <location>
        <begin position="277"/>
        <end position="452"/>
    </location>
</feature>
<dbReference type="InterPro" id="IPR013694">
    <property type="entry name" value="VIT"/>
</dbReference>
<dbReference type="Pfam" id="PF13768">
    <property type="entry name" value="VWA_3"/>
    <property type="match status" value="1"/>
</dbReference>
<gene>
    <name evidence="5" type="primary">LOC116942311</name>
</gene>
<dbReference type="Gene3D" id="3.40.50.410">
    <property type="entry name" value="von Willebrand factor, type A domain"/>
    <property type="match status" value="1"/>
</dbReference>
<dbReference type="Pfam" id="PF08487">
    <property type="entry name" value="VIT"/>
    <property type="match status" value="1"/>
</dbReference>
<dbReference type="PANTHER" id="PTHR45737">
    <property type="entry name" value="VON WILLEBRAND FACTOR A DOMAIN-CONTAINING PROTEIN 5A"/>
    <property type="match status" value="1"/>
</dbReference>
<dbReference type="PROSITE" id="PS51468">
    <property type="entry name" value="VIT"/>
    <property type="match status" value="1"/>
</dbReference>
<dbReference type="InterPro" id="IPR002035">
    <property type="entry name" value="VWF_A"/>
</dbReference>
<dbReference type="PANTHER" id="PTHR45737:SF6">
    <property type="entry name" value="VON WILLEBRAND FACTOR A DOMAIN-CONTAINING PROTEIN 5A"/>
    <property type="match status" value="1"/>
</dbReference>
<dbReference type="RefSeq" id="XP_032809929.1">
    <property type="nucleotide sequence ID" value="XM_032954038.1"/>
</dbReference>
<dbReference type="KEGG" id="pmrn:116942311"/>
<dbReference type="PROSITE" id="PS50234">
    <property type="entry name" value="VWFA"/>
    <property type="match status" value="1"/>
</dbReference>
<dbReference type="SMART" id="SM00327">
    <property type="entry name" value="VWA"/>
    <property type="match status" value="1"/>
</dbReference>
<dbReference type="SUPFAM" id="SSF53300">
    <property type="entry name" value="vWA-like"/>
    <property type="match status" value="1"/>
</dbReference>
<name>A0AAJ7WTT7_PETMA</name>
<protein>
    <submittedName>
        <fullName evidence="5">von Willebrand factor A domain-containing protein 5A-like</fullName>
    </submittedName>
</protein>
<feature type="region of interest" description="Disordered" evidence="1">
    <location>
        <begin position="642"/>
        <end position="675"/>
    </location>
</feature>
<feature type="domain" description="VIT" evidence="3">
    <location>
        <begin position="2"/>
        <end position="130"/>
    </location>
</feature>
<keyword evidence="4" id="KW-1185">Reference proteome</keyword>
<evidence type="ECO:0000259" key="3">
    <source>
        <dbReference type="PROSITE" id="PS51468"/>
    </source>
</evidence>
<dbReference type="SMART" id="SM00609">
    <property type="entry name" value="VIT"/>
    <property type="match status" value="1"/>
</dbReference>
<accession>A0AAJ7WTT7</accession>
<proteinExistence type="predicted"/>
<evidence type="ECO:0000313" key="5">
    <source>
        <dbReference type="RefSeq" id="XP_032809929.1"/>
    </source>
</evidence>
<dbReference type="InterPro" id="IPR036465">
    <property type="entry name" value="vWFA_dom_sf"/>
</dbReference>
<evidence type="ECO:0000313" key="4">
    <source>
        <dbReference type="Proteomes" id="UP001318040"/>
    </source>
</evidence>
<feature type="compositionally biased region" description="Low complexity" evidence="1">
    <location>
        <begin position="642"/>
        <end position="666"/>
    </location>
</feature>
<sequence>MHRGLVYHHEHEERVVPLRSVAVKALVQGFVADVVASMIYHNKEAFPVEPSYFFPLNDNSAVHAFCARVGDREIVAAVKEKSEAVEEYDDAIAKGHMAAQLSQQCGDVFHCVLGNLGAGEEAEVTLEFVSELDVGPDGAVRFCLPTVLNPRYSPQGSMITWEYLAPSQNVPYTLSFTLTAENPGGILDVSSPSDLLGPVAFTEPGKTSAQVSLEGDFRFDHDIEVLISYEQKHQPFALVEPGLPVAEVSFLADTVAMLNFFPGDMEQTAVPTSEHGEFIFIIDCSGSMRGQPIASAKETLILLIKSLPMGCLFNIYRFGTRYISLFGESTPYNQQTIEAALAHVKRADADMGGTNILEPLADIYRQPCKPEHPRKLFLLTDEMVMNTEGVIQKVKNHSMDHRCFAFGIGQGVSTQLIKEVARVGNGLSEFVTSSDQLQAKVLRMLKCAMQPLLGNPQLEWSLPPGVTVTVVPTLPRSIFMGQKMIVYAQFTGTPPAAPWQGEALLKYSLCGKPAENRIVFTCEPDDRKDQLVLHRLMAKALTRHPRAAGGPSDDARQSAVALSIEAGIVSPYTAFVAVDNSPRPPIADPMQARPVPLPYPRSAMVYHATRDFMPVDFSHHRHGPWMDFLDKSLWYNARVTSPDADCDSASCSQTSSSTSEPSSMTSRQASPGSELCLKRRKSCMPRISSLSLEKRYRTGSQEMSPTSPSWCSITRPACTQMDQLVYLQQADGSWKSLEQLAAVVQMPLENLQSEAPKGMASEVWATVLALVWLQSEAAEQKLKWDLLARKASLWLSQQGIDKSVAVEAANRVLGSTVKSSDI</sequence>
<reference evidence="5" key="1">
    <citation type="submission" date="2025-08" db="UniProtKB">
        <authorList>
            <consortium name="RefSeq"/>
        </authorList>
    </citation>
    <scope>IDENTIFICATION</scope>
    <source>
        <tissue evidence="5">Sperm</tissue>
    </source>
</reference>
<evidence type="ECO:0000259" key="2">
    <source>
        <dbReference type="PROSITE" id="PS50234"/>
    </source>
</evidence>
<dbReference type="Proteomes" id="UP001318040">
    <property type="component" value="Chromosome 14"/>
</dbReference>